<dbReference type="EMBL" id="CP071518">
    <property type="protein sequence ID" value="QSX79091.1"/>
    <property type="molecule type" value="Genomic_DNA"/>
</dbReference>
<sequence length="263" mass="27597">MTHRRTAAPATTLSATATTITALGLALACASPPARAGTGGSVALTSDYLFRGVSQTATNPALQAGVEYSADAGFYAGAWGSNISWLSDLSTPQAPISSSLELDVYAGYRHKLGEHAGLDVGAIGYFYPGDFPDGFNSADTGELYAALNFTPTGNTSVGAKYAYAVTDLFGYPDSDGSGYLEINAGWTFHPGWTLAAHGGHQWIRHNGAYDYAEWRLGLTRAFDNGVSVAAAWNDSDADRALYTNPQGRQLADGTLSLTLAKSF</sequence>
<evidence type="ECO:0008006" key="4">
    <source>
        <dbReference type="Google" id="ProtNLM"/>
    </source>
</evidence>
<dbReference type="SUPFAM" id="SSF56935">
    <property type="entry name" value="Porins"/>
    <property type="match status" value="1"/>
</dbReference>
<reference evidence="2 3" key="1">
    <citation type="submission" date="2021-03" db="EMBL/GenBank/DDBJ databases">
        <title>Lysobacter sp. nov. isolated from soil of gangwondo yeongwol, south Korea.</title>
        <authorList>
            <person name="Kim K.R."/>
            <person name="Kim K.H."/>
            <person name="Jeon C.O."/>
        </authorList>
    </citation>
    <scope>NUCLEOTIDE SEQUENCE [LARGE SCALE GENOMIC DNA]</scope>
    <source>
        <strain evidence="2 3">R19</strain>
    </source>
</reference>
<evidence type="ECO:0000313" key="2">
    <source>
        <dbReference type="EMBL" id="QSX79091.1"/>
    </source>
</evidence>
<gene>
    <name evidence="2" type="ORF">I8J32_004085</name>
</gene>
<proteinExistence type="predicted"/>
<dbReference type="Pfam" id="PF09694">
    <property type="entry name" value="Gcw_chp"/>
    <property type="match status" value="1"/>
</dbReference>
<organism evidence="2 3">
    <name type="scientific">Agrilutibacter solisilvae</name>
    <dbReference type="NCBI Taxonomy" id="2763317"/>
    <lineage>
        <taxon>Bacteria</taxon>
        <taxon>Pseudomonadati</taxon>
        <taxon>Pseudomonadota</taxon>
        <taxon>Gammaproteobacteria</taxon>
        <taxon>Lysobacterales</taxon>
        <taxon>Lysobacteraceae</taxon>
        <taxon>Agrilutibacter</taxon>
    </lineage>
</organism>
<keyword evidence="1" id="KW-0732">Signal</keyword>
<evidence type="ECO:0000313" key="3">
    <source>
        <dbReference type="Proteomes" id="UP000639274"/>
    </source>
</evidence>
<dbReference type="InterPro" id="IPR010239">
    <property type="entry name" value="CHP02001"/>
</dbReference>
<accession>A0A974Y0D2</accession>
<protein>
    <recommendedName>
        <fullName evidence="4">Choline dehydrogenase</fullName>
    </recommendedName>
</protein>
<dbReference type="AlphaFoldDB" id="A0A974Y0D2"/>
<name>A0A974Y0D2_9GAMM</name>
<dbReference type="KEGG" id="lsf:I8J32_004085"/>
<keyword evidence="3" id="KW-1185">Reference proteome</keyword>
<dbReference type="PROSITE" id="PS51257">
    <property type="entry name" value="PROKAR_LIPOPROTEIN"/>
    <property type="match status" value="1"/>
</dbReference>
<evidence type="ECO:0000256" key="1">
    <source>
        <dbReference type="SAM" id="SignalP"/>
    </source>
</evidence>
<dbReference type="RefSeq" id="WP_200614951.1">
    <property type="nucleotide sequence ID" value="NZ_CP071518.1"/>
</dbReference>
<feature type="chain" id="PRO_5036847113" description="Choline dehydrogenase" evidence="1">
    <location>
        <begin position="37"/>
        <end position="263"/>
    </location>
</feature>
<dbReference type="NCBIfam" id="TIGR02001">
    <property type="entry name" value="gcw_chp"/>
    <property type="match status" value="1"/>
</dbReference>
<feature type="signal peptide" evidence="1">
    <location>
        <begin position="1"/>
        <end position="36"/>
    </location>
</feature>
<dbReference type="Proteomes" id="UP000639274">
    <property type="component" value="Chromosome"/>
</dbReference>